<dbReference type="InParanoid" id="A0A423XHS3"/>
<dbReference type="InterPro" id="IPR027417">
    <property type="entry name" value="P-loop_NTPase"/>
</dbReference>
<feature type="domain" description="Helicase C-terminal" evidence="1">
    <location>
        <begin position="386"/>
        <end position="538"/>
    </location>
</feature>
<evidence type="ECO:0000313" key="2">
    <source>
        <dbReference type="EMBL" id="ROW15894.1"/>
    </source>
</evidence>
<dbReference type="OrthoDB" id="4161342at2759"/>
<dbReference type="AlphaFoldDB" id="A0A423XHS3"/>
<keyword evidence="3" id="KW-1185">Reference proteome</keyword>
<dbReference type="Proteomes" id="UP000285146">
    <property type="component" value="Unassembled WGS sequence"/>
</dbReference>
<sequence length="618" mass="70463">MPNWISAIEDSELSAGFFNVFICHENAAIPPRLRRDLKDLKSWSMDAVLPEDRVHDDVNDTHQLVWRCEQPRRLYKLPQETFIVLTSHHNTTLYKTLRWKLPKLKCDLPEDGIYALQVGLHFISEAHEVWHKDYLPMIMAACHKHINRSCDVWYETSTPFQRGVEELTFATSLLDVARGAVPFSQSVPILEHLYQDAVANPTVPQKARLFEEMLASTFRKVVVLRYLDTSKFFGKPISSIQDVEPTVISRKTPKALGKAVQSAIERIQQVIPSGIPYPDNFNASVHTKRALERLYFLSVFPGAARLMQEKGHLFHDESIKEMVKELGDRSKVDNITFVAENWHSFKKDSPKLEYIVSEIDRMYSDRQLRPQIDASPPRPGGVPQRQIDRGLKKMVITTPTLGTAIFIYRALLHRKLGPKYINPLLLHEYLLPSHKKKILEDWDDLSAGTQHSRVLITTFAAGGTGTNLQAANYHILTSPLPLASQQFQTFRRTNRTGQALPVKQKLLVLEDSPVDRNLMAHHASQQIISDPYRVDEPIKLAPFQEAGVRREQPSFSRTHEEVEFDHRATSLLGTLLRGGEFRSVALPAPGREPEHVVVDHRLSPIEERPPCADEEAQL</sequence>
<dbReference type="EMBL" id="LKEB01000007">
    <property type="protein sequence ID" value="ROW15894.1"/>
    <property type="molecule type" value="Genomic_DNA"/>
</dbReference>
<dbReference type="STRING" id="1230097.A0A423XHS3"/>
<comment type="caution">
    <text evidence="2">The sequence shown here is derived from an EMBL/GenBank/DDBJ whole genome shotgun (WGS) entry which is preliminary data.</text>
</comment>
<evidence type="ECO:0000313" key="3">
    <source>
        <dbReference type="Proteomes" id="UP000285146"/>
    </source>
</evidence>
<evidence type="ECO:0000259" key="1">
    <source>
        <dbReference type="PROSITE" id="PS51194"/>
    </source>
</evidence>
<dbReference type="PROSITE" id="PS51194">
    <property type="entry name" value="HELICASE_CTER"/>
    <property type="match status" value="1"/>
</dbReference>
<proteinExistence type="predicted"/>
<name>A0A423XHS3_9PEZI</name>
<dbReference type="Gene3D" id="3.40.50.300">
    <property type="entry name" value="P-loop containing nucleotide triphosphate hydrolases"/>
    <property type="match status" value="1"/>
</dbReference>
<dbReference type="InterPro" id="IPR001650">
    <property type="entry name" value="Helicase_C-like"/>
</dbReference>
<reference evidence="2 3" key="1">
    <citation type="submission" date="2015-09" db="EMBL/GenBank/DDBJ databases">
        <title>Host preference determinants of Valsa canker pathogens revealed by comparative genomics.</title>
        <authorList>
            <person name="Yin Z."/>
            <person name="Huang L."/>
        </authorList>
    </citation>
    <scope>NUCLEOTIDE SEQUENCE [LARGE SCALE GENOMIC DNA]</scope>
    <source>
        <strain evidence="2 3">SXYLt</strain>
    </source>
</reference>
<protein>
    <recommendedName>
        <fullName evidence="1">Helicase C-terminal domain-containing protein</fullName>
    </recommendedName>
</protein>
<accession>A0A423XHS3</accession>
<dbReference type="SUPFAM" id="SSF52540">
    <property type="entry name" value="P-loop containing nucleoside triphosphate hydrolases"/>
    <property type="match status" value="1"/>
</dbReference>
<gene>
    <name evidence="2" type="ORF">VPNG_02615</name>
</gene>
<organism evidence="2 3">
    <name type="scientific">Cytospora leucostoma</name>
    <dbReference type="NCBI Taxonomy" id="1230097"/>
    <lineage>
        <taxon>Eukaryota</taxon>
        <taxon>Fungi</taxon>
        <taxon>Dikarya</taxon>
        <taxon>Ascomycota</taxon>
        <taxon>Pezizomycotina</taxon>
        <taxon>Sordariomycetes</taxon>
        <taxon>Sordariomycetidae</taxon>
        <taxon>Diaporthales</taxon>
        <taxon>Cytosporaceae</taxon>
        <taxon>Cytospora</taxon>
    </lineage>
</organism>